<dbReference type="Proteomes" id="UP001140513">
    <property type="component" value="Unassembled WGS sequence"/>
</dbReference>
<reference evidence="2" key="1">
    <citation type="submission" date="2022-10" db="EMBL/GenBank/DDBJ databases">
        <title>Tapping the CABI collections for fungal endophytes: first genome assemblies for Collariella, Neodidymelliopsis, Ascochyta clinopodiicola, Didymella pomorum, Didymosphaeria variabile, Neocosmospora piperis and Neocucurbitaria cava.</title>
        <authorList>
            <person name="Hill R."/>
        </authorList>
    </citation>
    <scope>NUCLEOTIDE SEQUENCE</scope>
    <source>
        <strain evidence="2">IMI 356815</strain>
    </source>
</reference>
<evidence type="ECO:0000313" key="3">
    <source>
        <dbReference type="Proteomes" id="UP001140513"/>
    </source>
</evidence>
<keyword evidence="3" id="KW-1185">Reference proteome</keyword>
<feature type="region of interest" description="Disordered" evidence="1">
    <location>
        <begin position="1"/>
        <end position="54"/>
    </location>
</feature>
<comment type="caution">
    <text evidence="2">The sequence shown here is derived from an EMBL/GenBank/DDBJ whole genome shotgun (WGS) entry which is preliminary data.</text>
</comment>
<name>A0A9W8XGY5_9PLEO</name>
<dbReference type="EMBL" id="JAPEUX010000006">
    <property type="protein sequence ID" value="KAJ4349484.1"/>
    <property type="molecule type" value="Genomic_DNA"/>
</dbReference>
<feature type="region of interest" description="Disordered" evidence="1">
    <location>
        <begin position="908"/>
        <end position="950"/>
    </location>
</feature>
<sequence length="950" mass="107013">MAQFSSADREWFATASVQEQETGPQIPASRFSASQQQQQKGKRKRPDEFDEDAWRNDPDVYAFIRGKRQQLRPMASEKENKNADISRASIRDRVLASQALRDLMEIRASLDMKAEIARKQKEHKDIDALGAMVTNLRKVETLDLQTFYRVVAPGLPHPERIFDLELMTQHQPKVESSESDISDSEPSDGEVQENAELSTLVKIAQSTARRLPAVEINPVIRRSQCFHVLMNMRQSIDDWAWLCSLLDTANTRNLRSSAFREECAAWSEKVYESALLSDDKGVRMLGLPWSSVDRFANLLRAWLLANPEQVNNEFIREIVGYLGLLNFHRNADTAANTKLKAICAAPRNHPSDVKDTSLYQLLREEAVVAFRSPNEFDFFACRSENYCSNGDKAFMQAQRRKEEDLEWAMIQKLPTLPKRVGKNIYEAPLPKTAYVRRCVEALRILVSAISTIYGGNTSQIRRAIEFMMYCGSLLRLCRGFYTLLKFQTPAAEFLAIADSVRPLIEILRILQQAKAVEKATGATETTILGGFKRSDRIKMIDFVLDFLVEAQFPSLDWVERRLQAAPSGAWFTGSSSTITNGDADVSFAVAGAISRDGLLMIDKDGTGRGCLIEGDSDSESICSDYSVIEITNYREDPHAKPARVCSSWVKSYDPKDPETPPRCTTRFCRSLHPDLRLDGLCKDWTHNQCNDVDCDLAHDDPLYPRNMHVASTHPRNFAYRFKRHIPYKPHTIGAKSQFANTPSGIAKGPNLMRQRNQYGLPTQMPAVVGSNMFVNPDMVQSATPEMLAAAMGQAYFNSLSNFFPTPGQFYGTPNSNGLTGAYGAQPFPTPFGQQQHNVTNQAGPVCYYCRGTGHVQKFYYEDHENRGPNTPKGVRAYNNESTNLSTAESAISSPLTPLENVGELRVRGAANSTRPAYNQSQRPPNRTPRDNRLNRNRPEQNRYRGPQHPR</sequence>
<feature type="compositionally biased region" description="Basic and acidic residues" evidence="1">
    <location>
        <begin position="927"/>
        <end position="942"/>
    </location>
</feature>
<evidence type="ECO:0000313" key="2">
    <source>
        <dbReference type="EMBL" id="KAJ4349484.1"/>
    </source>
</evidence>
<dbReference type="AlphaFoldDB" id="A0A9W8XGY5"/>
<feature type="compositionally biased region" description="Polar residues" evidence="1">
    <location>
        <begin position="910"/>
        <end position="924"/>
    </location>
</feature>
<dbReference type="RefSeq" id="XP_056068414.1">
    <property type="nucleotide sequence ID" value="XM_056216858.1"/>
</dbReference>
<evidence type="ECO:0000256" key="1">
    <source>
        <dbReference type="SAM" id="MobiDB-lite"/>
    </source>
</evidence>
<organism evidence="2 3">
    <name type="scientific">Didymosphaeria variabile</name>
    <dbReference type="NCBI Taxonomy" id="1932322"/>
    <lineage>
        <taxon>Eukaryota</taxon>
        <taxon>Fungi</taxon>
        <taxon>Dikarya</taxon>
        <taxon>Ascomycota</taxon>
        <taxon>Pezizomycotina</taxon>
        <taxon>Dothideomycetes</taxon>
        <taxon>Pleosporomycetidae</taxon>
        <taxon>Pleosporales</taxon>
        <taxon>Massarineae</taxon>
        <taxon>Didymosphaeriaceae</taxon>
        <taxon>Didymosphaeria</taxon>
    </lineage>
</organism>
<dbReference type="GeneID" id="80911630"/>
<feature type="compositionally biased region" description="Acidic residues" evidence="1">
    <location>
        <begin position="177"/>
        <end position="193"/>
    </location>
</feature>
<feature type="region of interest" description="Disordered" evidence="1">
    <location>
        <begin position="172"/>
        <end position="193"/>
    </location>
</feature>
<protein>
    <submittedName>
        <fullName evidence="2">Uncharacterized protein</fullName>
    </submittedName>
</protein>
<accession>A0A9W8XGY5</accession>
<gene>
    <name evidence="2" type="ORF">N0V89_008100</name>
</gene>
<proteinExistence type="predicted"/>